<name>A0A543PH04_9ACTN</name>
<proteinExistence type="predicted"/>
<dbReference type="Proteomes" id="UP000319865">
    <property type="component" value="Unassembled WGS sequence"/>
</dbReference>
<protein>
    <submittedName>
        <fullName evidence="2">Uncharacterized protein</fullName>
    </submittedName>
</protein>
<evidence type="ECO:0000313" key="3">
    <source>
        <dbReference type="Proteomes" id="UP000319865"/>
    </source>
</evidence>
<feature type="transmembrane region" description="Helical" evidence="1">
    <location>
        <begin position="122"/>
        <end position="141"/>
    </location>
</feature>
<feature type="transmembrane region" description="Helical" evidence="1">
    <location>
        <begin position="96"/>
        <end position="116"/>
    </location>
</feature>
<gene>
    <name evidence="2" type="ORF">FHU33_2807</name>
</gene>
<evidence type="ECO:0000256" key="1">
    <source>
        <dbReference type="SAM" id="Phobius"/>
    </source>
</evidence>
<organism evidence="2 3">
    <name type="scientific">Blastococcus colisei</name>
    <dbReference type="NCBI Taxonomy" id="1564162"/>
    <lineage>
        <taxon>Bacteria</taxon>
        <taxon>Bacillati</taxon>
        <taxon>Actinomycetota</taxon>
        <taxon>Actinomycetes</taxon>
        <taxon>Geodermatophilales</taxon>
        <taxon>Geodermatophilaceae</taxon>
        <taxon>Blastococcus</taxon>
    </lineage>
</organism>
<comment type="caution">
    <text evidence="2">The sequence shown here is derived from an EMBL/GenBank/DDBJ whole genome shotgun (WGS) entry which is preliminary data.</text>
</comment>
<dbReference type="EMBL" id="VFQE01000001">
    <property type="protein sequence ID" value="TQN43363.1"/>
    <property type="molecule type" value="Genomic_DNA"/>
</dbReference>
<feature type="transmembrane region" description="Helical" evidence="1">
    <location>
        <begin position="36"/>
        <end position="58"/>
    </location>
</feature>
<feature type="transmembrane region" description="Helical" evidence="1">
    <location>
        <begin position="70"/>
        <end position="91"/>
    </location>
</feature>
<evidence type="ECO:0000313" key="2">
    <source>
        <dbReference type="EMBL" id="TQN43363.1"/>
    </source>
</evidence>
<keyword evidence="3" id="KW-1185">Reference proteome</keyword>
<dbReference type="AlphaFoldDB" id="A0A543PH04"/>
<keyword evidence="1" id="KW-0472">Membrane</keyword>
<keyword evidence="1" id="KW-1133">Transmembrane helix</keyword>
<keyword evidence="1" id="KW-0812">Transmembrane</keyword>
<accession>A0A543PH04</accession>
<reference evidence="2 3" key="1">
    <citation type="submission" date="2019-06" db="EMBL/GenBank/DDBJ databases">
        <title>Sequencing the genomes of 1000 actinobacteria strains.</title>
        <authorList>
            <person name="Klenk H.-P."/>
        </authorList>
    </citation>
    <scope>NUCLEOTIDE SEQUENCE [LARGE SCALE GENOMIC DNA]</scope>
    <source>
        <strain evidence="2 3">DSM 46837</strain>
    </source>
</reference>
<sequence length="158" mass="15959">MAPFVVREPGSGGLTPYAAHVHPAPAPDRRIPPVPAIAAAVLGVLSAGVPAVFALIALAFSGGEFAGNEWLLILVPLVILAGLLVGVVLLLAGRSWLVLALCAGAMAALVLTGYLMGGWGGGAFGVLTVLVPLLTTVLAVLPRVRSWVAARRSARTGS</sequence>